<comment type="similarity">
    <text evidence="1">Belongs to the TolB family.</text>
</comment>
<keyword evidence="4" id="KW-1185">Reference proteome</keyword>
<evidence type="ECO:0000313" key="4">
    <source>
        <dbReference type="Proteomes" id="UP000002710"/>
    </source>
</evidence>
<dbReference type="Pfam" id="PF07676">
    <property type="entry name" value="PD40"/>
    <property type="match status" value="4"/>
</dbReference>
<dbReference type="PANTHER" id="PTHR36842">
    <property type="entry name" value="PROTEIN TOLB HOMOLOG"/>
    <property type="match status" value="1"/>
</dbReference>
<dbReference type="STRING" id="207559.Dde_3632"/>
<feature type="signal peptide" evidence="2">
    <location>
        <begin position="1"/>
        <end position="25"/>
    </location>
</feature>
<dbReference type="HOGENOM" id="CLU_047123_2_0_7"/>
<evidence type="ECO:0000313" key="3">
    <source>
        <dbReference type="EMBL" id="ABB40425.1"/>
    </source>
</evidence>
<organism evidence="3 4">
    <name type="scientific">Oleidesulfovibrio alaskensis (strain ATCC BAA-1058 / DSM 17464 / G20)</name>
    <name type="common">Desulfovibrio alaskensis</name>
    <dbReference type="NCBI Taxonomy" id="207559"/>
    <lineage>
        <taxon>Bacteria</taxon>
        <taxon>Pseudomonadati</taxon>
        <taxon>Thermodesulfobacteriota</taxon>
        <taxon>Desulfovibrionia</taxon>
        <taxon>Desulfovibrionales</taxon>
        <taxon>Desulfovibrionaceae</taxon>
        <taxon>Oleidesulfovibrio</taxon>
    </lineage>
</organism>
<accession>Q30V71</accession>
<protein>
    <submittedName>
        <fullName evidence="3">Tol-Pal system beta propeller repeat protein TolB</fullName>
    </submittedName>
</protein>
<gene>
    <name evidence="3" type="ordered locus">Dde_3632</name>
</gene>
<dbReference type="InterPro" id="IPR011042">
    <property type="entry name" value="6-blade_b-propeller_TolB-like"/>
</dbReference>
<evidence type="ECO:0000256" key="1">
    <source>
        <dbReference type="ARBA" id="ARBA00009820"/>
    </source>
</evidence>
<dbReference type="Gene3D" id="3.40.50.10070">
    <property type="entry name" value="TolB, N-terminal domain"/>
    <property type="match status" value="1"/>
</dbReference>
<dbReference type="InterPro" id="IPR011659">
    <property type="entry name" value="WD40"/>
</dbReference>
<feature type="chain" id="PRO_5004219681" evidence="2">
    <location>
        <begin position="26"/>
        <end position="441"/>
    </location>
</feature>
<dbReference type="RefSeq" id="WP_011369305.1">
    <property type="nucleotide sequence ID" value="NC_007519.1"/>
</dbReference>
<reference evidence="3 4" key="1">
    <citation type="journal article" date="2011" name="J. Bacteriol.">
        <title>Complete genome sequence and updated annotation of Desulfovibrio alaskensis G20.</title>
        <authorList>
            <person name="Hauser L.J."/>
            <person name="Land M.L."/>
            <person name="Brown S.D."/>
            <person name="Larimer F."/>
            <person name="Keller K.L."/>
            <person name="Rapp-Giles B.J."/>
            <person name="Price M.N."/>
            <person name="Lin M."/>
            <person name="Bruce D.C."/>
            <person name="Detter J.C."/>
            <person name="Tapia R."/>
            <person name="Han C.S."/>
            <person name="Goodwin L.A."/>
            <person name="Cheng J.F."/>
            <person name="Pitluck S."/>
            <person name="Copeland A."/>
            <person name="Lucas S."/>
            <person name="Nolan M."/>
            <person name="Lapidus A.L."/>
            <person name="Palumbo A.V."/>
            <person name="Wall J.D."/>
        </authorList>
    </citation>
    <scope>NUCLEOTIDE SEQUENCE [LARGE SCALE GENOMIC DNA]</scope>
    <source>
        <strain evidence="4">ATCC BAA 1058 / DSM 17464 / G20</strain>
    </source>
</reference>
<dbReference type="PANTHER" id="PTHR36842:SF1">
    <property type="entry name" value="PROTEIN TOLB"/>
    <property type="match status" value="1"/>
</dbReference>
<dbReference type="Gene3D" id="2.120.10.30">
    <property type="entry name" value="TolB, C-terminal domain"/>
    <property type="match status" value="2"/>
</dbReference>
<dbReference type="KEGG" id="dde:Dde_3632"/>
<dbReference type="AlphaFoldDB" id="Q30V71"/>
<dbReference type="EMBL" id="CP000112">
    <property type="protein sequence ID" value="ABB40425.1"/>
    <property type="molecule type" value="Genomic_DNA"/>
</dbReference>
<proteinExistence type="inferred from homology"/>
<sequence length="441" mass="48540">MKKQNVTFFCAVLLALVLHIARAQAAPVEIDIFGPGQNLTYVAMSEPVTDAGAPLPAMAPELHRLIRHNLGFLPFLDFVDGKTVIGGNTPQAYKAPGIDFRRYLLAGTDLLIVTGWPQTQQGQSSRVELRVYETGQGSMLLGKAYYVTSESLLPVVADKFCSDFMKMLTGRGDFFLSTLAFVSQSRNGQKDIWAVRPTGRDLRQLTAVQGIALSPSWSPDGRYVIFSHIGERSHALGVWDRINNRTQLIRFPGNTVIGPTFLPDNRVAVSLAVNGNPDIFLLNHIFKKQKVLEQSWGIDVSPSLDATGKKMAFVSSRLGNPNIFLKDLDSGSVRRISREGKYNTSPDISPDGTLIVYSRRTGDGHRIFVHDLVTGREKQITFGPGNDEMPSFAPDSYFIAFASNRSGKYKVYLTTRHGGTPKMVDTGSHDASFPAWGKLSD</sequence>
<dbReference type="SUPFAM" id="SSF69304">
    <property type="entry name" value="Tricorn protease N-terminal domain"/>
    <property type="match status" value="1"/>
</dbReference>
<dbReference type="eggNOG" id="COG0823">
    <property type="taxonomic scope" value="Bacteria"/>
</dbReference>
<dbReference type="SUPFAM" id="SSF52964">
    <property type="entry name" value="TolB, N-terminal domain"/>
    <property type="match status" value="1"/>
</dbReference>
<dbReference type="Proteomes" id="UP000002710">
    <property type="component" value="Chromosome"/>
</dbReference>
<evidence type="ECO:0000256" key="2">
    <source>
        <dbReference type="SAM" id="SignalP"/>
    </source>
</evidence>
<name>Q30V71_OLEA2</name>
<keyword evidence="2" id="KW-0732">Signal</keyword>